<dbReference type="InterPro" id="IPR035472">
    <property type="entry name" value="RpiR-like_SIS"/>
</dbReference>
<dbReference type="InterPro" id="IPR046348">
    <property type="entry name" value="SIS_dom_sf"/>
</dbReference>
<evidence type="ECO:0000259" key="4">
    <source>
        <dbReference type="PROSITE" id="PS51071"/>
    </source>
</evidence>
<dbReference type="RefSeq" id="WP_155146661.1">
    <property type="nucleotide sequence ID" value="NZ_JACOPQ010000010.1"/>
</dbReference>
<dbReference type="AlphaFoldDB" id="A0A8J6JMB1"/>
<dbReference type="GO" id="GO:0003700">
    <property type="term" value="F:DNA-binding transcription factor activity"/>
    <property type="evidence" value="ECO:0007669"/>
    <property type="project" value="InterPro"/>
</dbReference>
<feature type="domain" description="SIS" evidence="5">
    <location>
        <begin position="125"/>
        <end position="263"/>
    </location>
</feature>
<name>A0A8J6JMB1_9FIRM</name>
<evidence type="ECO:0000259" key="5">
    <source>
        <dbReference type="PROSITE" id="PS51464"/>
    </source>
</evidence>
<dbReference type="InterPro" id="IPR036388">
    <property type="entry name" value="WH-like_DNA-bd_sf"/>
</dbReference>
<dbReference type="SUPFAM" id="SSF53697">
    <property type="entry name" value="SIS domain"/>
    <property type="match status" value="1"/>
</dbReference>
<dbReference type="GO" id="GO:1901135">
    <property type="term" value="P:carbohydrate derivative metabolic process"/>
    <property type="evidence" value="ECO:0007669"/>
    <property type="project" value="InterPro"/>
</dbReference>
<evidence type="ECO:0000256" key="3">
    <source>
        <dbReference type="ARBA" id="ARBA00023163"/>
    </source>
</evidence>
<feature type="domain" description="HTH rpiR-type" evidence="4">
    <location>
        <begin position="3"/>
        <end position="79"/>
    </location>
</feature>
<dbReference type="InterPro" id="IPR009057">
    <property type="entry name" value="Homeodomain-like_sf"/>
</dbReference>
<dbReference type="PROSITE" id="PS51071">
    <property type="entry name" value="HTH_RPIR"/>
    <property type="match status" value="1"/>
</dbReference>
<dbReference type="Pfam" id="PF01380">
    <property type="entry name" value="SIS"/>
    <property type="match status" value="1"/>
</dbReference>
<dbReference type="PROSITE" id="PS51464">
    <property type="entry name" value="SIS"/>
    <property type="match status" value="1"/>
</dbReference>
<comment type="caution">
    <text evidence="6">The sequence shown here is derived from an EMBL/GenBank/DDBJ whole genome shotgun (WGS) entry which is preliminary data.</text>
</comment>
<dbReference type="EMBL" id="JACOPQ010000010">
    <property type="protein sequence ID" value="MBC5737907.1"/>
    <property type="molecule type" value="Genomic_DNA"/>
</dbReference>
<keyword evidence="7" id="KW-1185">Reference proteome</keyword>
<keyword evidence="1" id="KW-0805">Transcription regulation</keyword>
<evidence type="ECO:0000313" key="6">
    <source>
        <dbReference type="EMBL" id="MBC5737907.1"/>
    </source>
</evidence>
<gene>
    <name evidence="6" type="ORF">H8S62_12920</name>
</gene>
<evidence type="ECO:0000256" key="2">
    <source>
        <dbReference type="ARBA" id="ARBA00023125"/>
    </source>
</evidence>
<dbReference type="PANTHER" id="PTHR30514">
    <property type="entry name" value="GLUCOKINASE"/>
    <property type="match status" value="1"/>
</dbReference>
<organism evidence="6 7">
    <name type="scientific">Lawsonibacter faecis</name>
    <dbReference type="NCBI Taxonomy" id="2763052"/>
    <lineage>
        <taxon>Bacteria</taxon>
        <taxon>Bacillati</taxon>
        <taxon>Bacillota</taxon>
        <taxon>Clostridia</taxon>
        <taxon>Eubacteriales</taxon>
        <taxon>Oscillospiraceae</taxon>
        <taxon>Lawsonibacter</taxon>
    </lineage>
</organism>
<dbReference type="SUPFAM" id="SSF46689">
    <property type="entry name" value="Homeodomain-like"/>
    <property type="match status" value="1"/>
</dbReference>
<evidence type="ECO:0000256" key="1">
    <source>
        <dbReference type="ARBA" id="ARBA00023015"/>
    </source>
</evidence>
<dbReference type="InterPro" id="IPR000281">
    <property type="entry name" value="HTH_RpiR"/>
</dbReference>
<keyword evidence="2" id="KW-0238">DNA-binding</keyword>
<dbReference type="Proteomes" id="UP000607645">
    <property type="component" value="Unassembled WGS sequence"/>
</dbReference>
<dbReference type="GO" id="GO:0003677">
    <property type="term" value="F:DNA binding"/>
    <property type="evidence" value="ECO:0007669"/>
    <property type="project" value="UniProtKB-KW"/>
</dbReference>
<sequence length="289" mass="32230">MSKDILSVIQASMSAFSKGQKLIAKFILESYDKAAFMTASKLGKTVNVSESTVVRFAAELGYDGYPAMQKALQEMIRNKLTSIQRIEVSNDRITDQDLLPMVMQSDIEKIRMTMEAVSREDFYHTVDAIVSARRIYILGVRSASAIVSFLGFYFNLIFENVVIVHTTSVSEMFEQILRVGEGDVVIGVSFPRYSSRTVKAMQFARDQGAVVVAITDSEASPLAAIANHALLAKSDMASFVDSLVAPLSMVNALIVAVGRRKNEDLSRTFETLERIWDEYEVYEKVEEET</sequence>
<accession>A0A8J6JMB1</accession>
<protein>
    <submittedName>
        <fullName evidence="6">MurR/RpiR family transcriptional regulator</fullName>
    </submittedName>
</protein>
<keyword evidence="3" id="KW-0804">Transcription</keyword>
<dbReference type="InterPro" id="IPR047640">
    <property type="entry name" value="RpiR-like"/>
</dbReference>
<reference evidence="6" key="1">
    <citation type="submission" date="2020-08" db="EMBL/GenBank/DDBJ databases">
        <title>Genome public.</title>
        <authorList>
            <person name="Liu C."/>
            <person name="Sun Q."/>
        </authorList>
    </citation>
    <scope>NUCLEOTIDE SEQUENCE</scope>
    <source>
        <strain evidence="6">NSJ-52</strain>
    </source>
</reference>
<proteinExistence type="predicted"/>
<dbReference type="Pfam" id="PF01418">
    <property type="entry name" value="HTH_6"/>
    <property type="match status" value="1"/>
</dbReference>
<dbReference type="GO" id="GO:0097367">
    <property type="term" value="F:carbohydrate derivative binding"/>
    <property type="evidence" value="ECO:0007669"/>
    <property type="project" value="InterPro"/>
</dbReference>
<dbReference type="CDD" id="cd05013">
    <property type="entry name" value="SIS_RpiR"/>
    <property type="match status" value="1"/>
</dbReference>
<dbReference type="Gene3D" id="1.10.10.10">
    <property type="entry name" value="Winged helix-like DNA-binding domain superfamily/Winged helix DNA-binding domain"/>
    <property type="match status" value="1"/>
</dbReference>
<dbReference type="PANTHER" id="PTHR30514:SF18">
    <property type="entry name" value="RPIR-FAMILY TRANSCRIPTIONAL REGULATOR"/>
    <property type="match status" value="1"/>
</dbReference>
<dbReference type="Gene3D" id="3.40.50.10490">
    <property type="entry name" value="Glucose-6-phosphate isomerase like protein, domain 1"/>
    <property type="match status" value="1"/>
</dbReference>
<dbReference type="InterPro" id="IPR001347">
    <property type="entry name" value="SIS_dom"/>
</dbReference>
<evidence type="ECO:0000313" key="7">
    <source>
        <dbReference type="Proteomes" id="UP000607645"/>
    </source>
</evidence>